<reference evidence="2 3" key="1">
    <citation type="submission" date="2024-07" db="EMBL/GenBank/DDBJ databases">
        <title>Enhanced genomic and transcriptomic resources for Trichinella pseudospiralis and T. spiralis underpin the discovery of pronounced molecular differences between stages and species.</title>
        <authorList>
            <person name="Pasi K.K."/>
            <person name="La Rosa G."/>
            <person name="Gomez-Morales M.A."/>
            <person name="Tosini F."/>
            <person name="Sumanam S."/>
            <person name="Young N.D."/>
            <person name="Chang B.C."/>
            <person name="Robin G.B."/>
        </authorList>
    </citation>
    <scope>NUCLEOTIDE SEQUENCE [LARGE SCALE GENOMIC DNA]</scope>
    <source>
        <strain evidence="2">ISS534</strain>
    </source>
</reference>
<dbReference type="Proteomes" id="UP001558632">
    <property type="component" value="Unassembled WGS sequence"/>
</dbReference>
<evidence type="ECO:0000313" key="3">
    <source>
        <dbReference type="Proteomes" id="UP001558632"/>
    </source>
</evidence>
<dbReference type="InterPro" id="IPR000477">
    <property type="entry name" value="RT_dom"/>
</dbReference>
<comment type="caution">
    <text evidence="2">The sequence shown here is derived from an EMBL/GenBank/DDBJ whole genome shotgun (WGS) entry which is preliminary data.</text>
</comment>
<keyword evidence="3" id="KW-1185">Reference proteome</keyword>
<accession>A0ABR3KQI6</accession>
<feature type="domain" description="Reverse transcriptase" evidence="1">
    <location>
        <begin position="328"/>
        <end position="442"/>
    </location>
</feature>
<dbReference type="PANTHER" id="PTHR19446">
    <property type="entry name" value="REVERSE TRANSCRIPTASES"/>
    <property type="match status" value="1"/>
</dbReference>
<sequence>MIKGQRRKDQYKALVRQLRSNSETQQCVSLAGSMDSNVPVNDTTSSVASEVTITYPEYGAVMSCDLIKEATGMAMVDINELQSNLRKVFLSGRKLHMKFRGARETVQKKMANPRVAKFKRFQRLFRSNRRKLASHIFDKASLEQFGGSIDEASDHLEKFLSRPRLESHSYSVISGDKPIGVAHPILAEEVELELKASRPTAVGPDGIALEDIKKLNTYDLASLFNLWLKAGDLPVSVKASRTIFLPKSDGTTDISNCRPITIASAMYRLFSRIITRRLAARLELNVRQKAFRPEMNGVKGNLHNYARPRKGLRLLRPYDLTLIADSAADELIDRLQTSGPAYDFQGSKISVLAFADDLTLLADSAAGMKILLKITNDFLAYSGMRLNAVKCRTLSLCRSPRTKKIFPNPAINFSIIDCSTGKTSVVPSLRGSDTLSFLGHHFDGEGRFTFDMEHVRSMLNSVKSAPLKPEQKVVLIRSHLIPRLLFQLLTAEADGRKASLADSIIRGGTKEIPHSVKPGICTDFFYIPLRDGGLGFSSLAEHALFSRQKALARMARSSDPISKNVANNGSRTLQQFLEALIVTSRTGVIEEWSASIVVCFRVCLRIFCRADGDRVFLLAKLSV</sequence>
<organism evidence="2 3">
    <name type="scientific">Trichinella spiralis</name>
    <name type="common">Trichina worm</name>
    <dbReference type="NCBI Taxonomy" id="6334"/>
    <lineage>
        <taxon>Eukaryota</taxon>
        <taxon>Metazoa</taxon>
        <taxon>Ecdysozoa</taxon>
        <taxon>Nematoda</taxon>
        <taxon>Enoplea</taxon>
        <taxon>Dorylaimia</taxon>
        <taxon>Trichinellida</taxon>
        <taxon>Trichinellidae</taxon>
        <taxon>Trichinella</taxon>
    </lineage>
</organism>
<dbReference type="Pfam" id="PF00078">
    <property type="entry name" value="RVT_1"/>
    <property type="match status" value="1"/>
</dbReference>
<dbReference type="EMBL" id="JBEUSY010000251">
    <property type="protein sequence ID" value="KAL1241418.1"/>
    <property type="molecule type" value="Genomic_DNA"/>
</dbReference>
<proteinExistence type="predicted"/>
<evidence type="ECO:0000313" key="2">
    <source>
        <dbReference type="EMBL" id="KAL1241418.1"/>
    </source>
</evidence>
<protein>
    <submittedName>
        <fullName evidence="2">Retrovirus-related Pol polyprotein from type-2 retrotransposable element R2DM</fullName>
    </submittedName>
</protein>
<name>A0ABR3KQI6_TRISP</name>
<gene>
    <name evidence="2" type="ORF">TSPI_10609</name>
</gene>
<evidence type="ECO:0000259" key="1">
    <source>
        <dbReference type="Pfam" id="PF00078"/>
    </source>
</evidence>